<dbReference type="PANTHER" id="PTHR15241:SF304">
    <property type="entry name" value="RRM DOMAIN-CONTAINING PROTEIN"/>
    <property type="match status" value="1"/>
</dbReference>
<evidence type="ECO:0000313" key="3">
    <source>
        <dbReference type="EMBL" id="OGZ17237.1"/>
    </source>
</evidence>
<evidence type="ECO:0000256" key="1">
    <source>
        <dbReference type="ARBA" id="ARBA00022884"/>
    </source>
</evidence>
<feature type="domain" description="RRM" evidence="2">
    <location>
        <begin position="3"/>
        <end position="81"/>
    </location>
</feature>
<dbReference type="EMBL" id="MHLU01000145">
    <property type="protein sequence ID" value="OGZ17237.1"/>
    <property type="molecule type" value="Genomic_DNA"/>
</dbReference>
<dbReference type="GO" id="GO:0003723">
    <property type="term" value="F:RNA binding"/>
    <property type="evidence" value="ECO:0007669"/>
    <property type="project" value="UniProtKB-KW"/>
</dbReference>
<reference evidence="3 4" key="1">
    <citation type="journal article" date="2016" name="Nat. Commun.">
        <title>Thousands of microbial genomes shed light on interconnected biogeochemical processes in an aquifer system.</title>
        <authorList>
            <person name="Anantharaman K."/>
            <person name="Brown C.T."/>
            <person name="Hug L.A."/>
            <person name="Sharon I."/>
            <person name="Castelle C.J."/>
            <person name="Probst A.J."/>
            <person name="Thomas B.C."/>
            <person name="Singh A."/>
            <person name="Wilkins M.J."/>
            <person name="Karaoz U."/>
            <person name="Brodie E.L."/>
            <person name="Williams K.H."/>
            <person name="Hubbard S.S."/>
            <person name="Banfield J.F."/>
        </authorList>
    </citation>
    <scope>NUCLEOTIDE SEQUENCE [LARGE SCALE GENOMIC DNA]</scope>
</reference>
<protein>
    <recommendedName>
        <fullName evidence="2">RRM domain-containing protein</fullName>
    </recommendedName>
</protein>
<dbReference type="SMART" id="SM00360">
    <property type="entry name" value="RRM"/>
    <property type="match status" value="1"/>
</dbReference>
<dbReference type="Pfam" id="PF00076">
    <property type="entry name" value="RRM_1"/>
    <property type="match status" value="1"/>
</dbReference>
<keyword evidence="1" id="KW-0694">RNA-binding</keyword>
<comment type="caution">
    <text evidence="3">The sequence shown here is derived from an EMBL/GenBank/DDBJ whole genome shotgun (WGS) entry which is preliminary data.</text>
</comment>
<dbReference type="InterPro" id="IPR012677">
    <property type="entry name" value="Nucleotide-bd_a/b_plait_sf"/>
</dbReference>
<dbReference type="InterPro" id="IPR000504">
    <property type="entry name" value="RRM_dom"/>
</dbReference>
<dbReference type="InterPro" id="IPR048289">
    <property type="entry name" value="RRM2_NsCP33-like"/>
</dbReference>
<dbReference type="AlphaFoldDB" id="A0A1G2DUG3"/>
<evidence type="ECO:0000313" key="4">
    <source>
        <dbReference type="Proteomes" id="UP000178106"/>
    </source>
</evidence>
<proteinExistence type="predicted"/>
<name>A0A1G2DUG3_9BACT</name>
<evidence type="ECO:0000259" key="2">
    <source>
        <dbReference type="PROSITE" id="PS50102"/>
    </source>
</evidence>
<organism evidence="3 4">
    <name type="scientific">Candidatus Lloydbacteria bacterium RIFOXYC12_FULL_46_25</name>
    <dbReference type="NCBI Taxonomy" id="1798670"/>
    <lineage>
        <taxon>Bacteria</taxon>
        <taxon>Candidatus Lloydiibacteriota</taxon>
    </lineage>
</organism>
<dbReference type="InterPro" id="IPR035979">
    <property type="entry name" value="RBD_domain_sf"/>
</dbReference>
<accession>A0A1G2DUG3</accession>
<dbReference type="PROSITE" id="PS50102">
    <property type="entry name" value="RRM"/>
    <property type="match status" value="1"/>
</dbReference>
<dbReference type="Proteomes" id="UP000178106">
    <property type="component" value="Unassembled WGS sequence"/>
</dbReference>
<dbReference type="Gene3D" id="3.30.70.330">
    <property type="match status" value="1"/>
</dbReference>
<dbReference type="CDD" id="cd21608">
    <property type="entry name" value="RRM2_NsCP33_like"/>
    <property type="match status" value="1"/>
</dbReference>
<dbReference type="PANTHER" id="PTHR15241">
    <property type="entry name" value="TRANSFORMER-2-RELATED"/>
    <property type="match status" value="1"/>
</dbReference>
<dbReference type="SUPFAM" id="SSF54928">
    <property type="entry name" value="RNA-binding domain, RBD"/>
    <property type="match status" value="1"/>
</dbReference>
<sequence>MAQKLYVGGLPYSTTDQELADAFAQAGQVVSSSIVTDRMTGRSRGFGFVEMSNEAEAEAAINMWHGKEFGGRMLTVNVARPKEDRPQGERREWRDRN</sequence>
<gene>
    <name evidence="3" type="ORF">A2494_00215</name>
</gene>